<accession>A0AAV2PSE0</accession>
<name>A0AAV2PSE0_MEGNR</name>
<feature type="transmembrane region" description="Helical" evidence="8">
    <location>
        <begin position="214"/>
        <end position="239"/>
    </location>
</feature>
<reference evidence="9 10" key="1">
    <citation type="submission" date="2024-05" db="EMBL/GenBank/DDBJ databases">
        <authorList>
            <person name="Wallberg A."/>
        </authorList>
    </citation>
    <scope>NUCLEOTIDE SEQUENCE [LARGE SCALE GENOMIC DNA]</scope>
</reference>
<evidence type="ECO:0000256" key="1">
    <source>
        <dbReference type="ARBA" id="ARBA00004141"/>
    </source>
</evidence>
<dbReference type="Proteomes" id="UP001497623">
    <property type="component" value="Unassembled WGS sequence"/>
</dbReference>
<keyword evidence="8" id="KW-0812">Transmembrane</keyword>
<gene>
    <name evidence="9" type="ORF">MNOR_LOCUS3767</name>
</gene>
<feature type="transmembrane region" description="Helical" evidence="8">
    <location>
        <begin position="155"/>
        <end position="177"/>
    </location>
</feature>
<organism evidence="9 10">
    <name type="scientific">Meganyctiphanes norvegica</name>
    <name type="common">Northern krill</name>
    <name type="synonym">Thysanopoda norvegica</name>
    <dbReference type="NCBI Taxonomy" id="48144"/>
    <lineage>
        <taxon>Eukaryota</taxon>
        <taxon>Metazoa</taxon>
        <taxon>Ecdysozoa</taxon>
        <taxon>Arthropoda</taxon>
        <taxon>Crustacea</taxon>
        <taxon>Multicrustacea</taxon>
        <taxon>Malacostraca</taxon>
        <taxon>Eumalacostraca</taxon>
        <taxon>Eucarida</taxon>
        <taxon>Euphausiacea</taxon>
        <taxon>Euphausiidae</taxon>
        <taxon>Meganyctiphanes</taxon>
    </lineage>
</organism>
<keyword evidence="7" id="KW-0407">Ion channel</keyword>
<keyword evidence="5" id="KW-0406">Ion transport</keyword>
<dbReference type="GO" id="GO:0004888">
    <property type="term" value="F:transmembrane signaling receptor activity"/>
    <property type="evidence" value="ECO:0007669"/>
    <property type="project" value="InterPro"/>
</dbReference>
<dbReference type="PANTHER" id="PTHR18945">
    <property type="entry name" value="NEUROTRANSMITTER GATED ION CHANNEL"/>
    <property type="match status" value="1"/>
</dbReference>
<dbReference type="InterPro" id="IPR036719">
    <property type="entry name" value="Neuro-gated_channel_TM_sf"/>
</dbReference>
<dbReference type="PRINTS" id="PR00253">
    <property type="entry name" value="GABAARECEPTR"/>
</dbReference>
<dbReference type="PROSITE" id="PS00236">
    <property type="entry name" value="NEUROTR_ION_CHANNEL"/>
    <property type="match status" value="1"/>
</dbReference>
<keyword evidence="4" id="KW-1003">Cell membrane</keyword>
<dbReference type="GO" id="GO:0005886">
    <property type="term" value="C:plasma membrane"/>
    <property type="evidence" value="ECO:0007669"/>
    <property type="project" value="UniProtKB-SubCell"/>
</dbReference>
<dbReference type="SUPFAM" id="SSF63712">
    <property type="entry name" value="Nicotinic receptor ligand binding domain-like"/>
    <property type="match status" value="1"/>
</dbReference>
<evidence type="ECO:0000256" key="2">
    <source>
        <dbReference type="ARBA" id="ARBA00004236"/>
    </source>
</evidence>
<dbReference type="GO" id="GO:0005230">
    <property type="term" value="F:extracellular ligand-gated monoatomic ion channel activity"/>
    <property type="evidence" value="ECO:0007669"/>
    <property type="project" value="InterPro"/>
</dbReference>
<feature type="transmembrane region" description="Helical" evidence="8">
    <location>
        <begin position="183"/>
        <end position="202"/>
    </location>
</feature>
<dbReference type="InterPro" id="IPR006028">
    <property type="entry name" value="GABAA/Glycine_rcpt"/>
</dbReference>
<comment type="subcellular location">
    <subcellularLocation>
        <location evidence="2">Cell membrane</location>
    </subcellularLocation>
    <subcellularLocation>
        <location evidence="1">Membrane</location>
        <topology evidence="1">Multi-pass membrane protein</topology>
    </subcellularLocation>
</comment>
<evidence type="ECO:0000256" key="7">
    <source>
        <dbReference type="ARBA" id="ARBA00023303"/>
    </source>
</evidence>
<evidence type="ECO:0000256" key="4">
    <source>
        <dbReference type="ARBA" id="ARBA00022475"/>
    </source>
</evidence>
<keyword evidence="10" id="KW-1185">Reference proteome</keyword>
<dbReference type="SUPFAM" id="SSF90112">
    <property type="entry name" value="Neurotransmitter-gated ion-channel transmembrane pore"/>
    <property type="match status" value="1"/>
</dbReference>
<sequence length="309" mass="35733">PRSDVYLKLDISQQDVAKAVSEFTFCQRVYHTALTRLQVLVSYATSDDRDNDIMMYMVYGGSEAQIIQQKHYSGSFVCKFNVYYYPFDVQRCHVLLDLSTISKNIVSFMNNLTRVRYDHDRHLSTYTISDFTAQVDSGQTRSSVLKVGFRLERRYTLILLSVFLPSYMLLVLGYTTLFVRASLLQVRLFVSMTTLLVLYTFFNKTSADLPQTSYVKMIDVWFFFCTILIFSIIVAHVVVEWLEILQVVKVRPIFSKGEISTNSASKTIDARISSNMLLKIMRRAVVPIIFILFNIGYWSIMLVSLSNNR</sequence>
<keyword evidence="8" id="KW-1133">Transmembrane helix</keyword>
<dbReference type="InterPro" id="IPR036734">
    <property type="entry name" value="Neur_chan_lig-bd_sf"/>
</dbReference>
<protein>
    <submittedName>
        <fullName evidence="9">Uncharacterized protein</fullName>
    </submittedName>
</protein>
<evidence type="ECO:0000256" key="8">
    <source>
        <dbReference type="SAM" id="Phobius"/>
    </source>
</evidence>
<dbReference type="EMBL" id="CAXKWB010001322">
    <property type="protein sequence ID" value="CAL4064015.1"/>
    <property type="molecule type" value="Genomic_DNA"/>
</dbReference>
<dbReference type="InterPro" id="IPR018000">
    <property type="entry name" value="Neurotransmitter_ion_chnl_CS"/>
</dbReference>
<dbReference type="InterPro" id="IPR038050">
    <property type="entry name" value="Neuro_actylchol_rec"/>
</dbReference>
<evidence type="ECO:0000256" key="3">
    <source>
        <dbReference type="ARBA" id="ARBA00022448"/>
    </source>
</evidence>
<keyword evidence="6 8" id="KW-0472">Membrane</keyword>
<evidence type="ECO:0000256" key="6">
    <source>
        <dbReference type="ARBA" id="ARBA00023136"/>
    </source>
</evidence>
<feature type="non-terminal residue" evidence="9">
    <location>
        <position position="1"/>
    </location>
</feature>
<dbReference type="InterPro" id="IPR006201">
    <property type="entry name" value="Neur_channel"/>
</dbReference>
<dbReference type="AlphaFoldDB" id="A0AAV2PSE0"/>
<keyword evidence="3" id="KW-0813">Transport</keyword>
<feature type="transmembrane region" description="Helical" evidence="8">
    <location>
        <begin position="284"/>
        <end position="305"/>
    </location>
</feature>
<evidence type="ECO:0000313" key="9">
    <source>
        <dbReference type="EMBL" id="CAL4064015.1"/>
    </source>
</evidence>
<dbReference type="Gene3D" id="1.20.58.390">
    <property type="entry name" value="Neurotransmitter-gated ion-channel transmembrane domain"/>
    <property type="match status" value="1"/>
</dbReference>
<comment type="caution">
    <text evidence="9">The sequence shown here is derived from an EMBL/GenBank/DDBJ whole genome shotgun (WGS) entry which is preliminary data.</text>
</comment>
<evidence type="ECO:0000256" key="5">
    <source>
        <dbReference type="ARBA" id="ARBA00023065"/>
    </source>
</evidence>
<dbReference type="Gene3D" id="2.70.170.10">
    <property type="entry name" value="Neurotransmitter-gated ion-channel ligand-binding domain"/>
    <property type="match status" value="1"/>
</dbReference>
<evidence type="ECO:0000313" key="10">
    <source>
        <dbReference type="Proteomes" id="UP001497623"/>
    </source>
</evidence>
<proteinExistence type="predicted"/>